<feature type="region of interest" description="Disordered" evidence="6">
    <location>
        <begin position="259"/>
        <end position="331"/>
    </location>
</feature>
<dbReference type="PANTHER" id="PTHR45973:SF9">
    <property type="entry name" value="LEUCINE-RICH REPEAT-CONTAINING PROTEIN 46"/>
    <property type="match status" value="1"/>
</dbReference>
<feature type="region of interest" description="Disordered" evidence="6">
    <location>
        <begin position="476"/>
        <end position="495"/>
    </location>
</feature>
<keyword evidence="4" id="KW-0969">Cilium</keyword>
<dbReference type="PANTHER" id="PTHR45973">
    <property type="entry name" value="PROTEIN PHOSPHATASE 1 REGULATORY SUBUNIT SDS22-RELATED"/>
    <property type="match status" value="1"/>
</dbReference>
<keyword evidence="5" id="KW-0966">Cell projection</keyword>
<evidence type="ECO:0000256" key="6">
    <source>
        <dbReference type="SAM" id="MobiDB-lite"/>
    </source>
</evidence>
<reference evidence="8" key="1">
    <citation type="journal article" date="2015" name="PLoS Genet.">
        <title>Genome Sequence and Transcriptome Analyses of Chrysochromulina tobin: Metabolic Tools for Enhanced Algal Fitness in the Prominent Order Prymnesiales (Haptophyceae).</title>
        <authorList>
            <person name="Hovde B.T."/>
            <person name="Deodato C.R."/>
            <person name="Hunsperger H.M."/>
            <person name="Ryken S.A."/>
            <person name="Yost W."/>
            <person name="Jha R.K."/>
            <person name="Patterson J."/>
            <person name="Monnat R.J. Jr."/>
            <person name="Barlow S.B."/>
            <person name="Starkenburg S.R."/>
            <person name="Cattolico R.A."/>
        </authorList>
    </citation>
    <scope>NUCLEOTIDE SEQUENCE</scope>
    <source>
        <strain evidence="8">CCMP291</strain>
    </source>
</reference>
<dbReference type="AlphaFoldDB" id="A0A0M0K3M6"/>
<dbReference type="SMART" id="SM00365">
    <property type="entry name" value="LRR_SD22"/>
    <property type="match status" value="2"/>
</dbReference>
<evidence type="ECO:0000256" key="1">
    <source>
        <dbReference type="ARBA" id="ARBA00004138"/>
    </source>
</evidence>
<evidence type="ECO:0000256" key="4">
    <source>
        <dbReference type="ARBA" id="ARBA00023069"/>
    </source>
</evidence>
<dbReference type="Gene3D" id="3.80.10.10">
    <property type="entry name" value="Ribonuclease Inhibitor"/>
    <property type="match status" value="2"/>
</dbReference>
<keyword evidence="2" id="KW-0433">Leucine-rich repeat</keyword>
<organism evidence="7 8">
    <name type="scientific">Chrysochromulina tobinii</name>
    <dbReference type="NCBI Taxonomy" id="1460289"/>
    <lineage>
        <taxon>Eukaryota</taxon>
        <taxon>Haptista</taxon>
        <taxon>Haptophyta</taxon>
        <taxon>Prymnesiophyceae</taxon>
        <taxon>Prymnesiales</taxon>
        <taxon>Chrysochromulinaceae</taxon>
        <taxon>Chrysochromulina</taxon>
    </lineage>
</organism>
<dbReference type="OrthoDB" id="1904536at2759"/>
<dbReference type="EMBL" id="JWZX01001521">
    <property type="protein sequence ID" value="KOO33430.1"/>
    <property type="molecule type" value="Genomic_DNA"/>
</dbReference>
<sequence>MAIGLVDGMIQRTHTARPVEAALKDDEDEDEYDVSDGKVGRFKRITPKVLKVLVKEQSIFQVPELNDKLYLHYHGFERIEGLEAWTGLKALWLEGNGLHEIRGLDTLKQLRCLYLHQNCLKKLENLQCCPLLSTLQVNNNFIDRISGLGGLPLLSTLHLSNNHLTSADDLLGLLECPGLRVLDLQNNRLDDKRIFDVLEALPVLSVLQLQGNPVVPTLTQYRRNTIHRCRALSYLDDRPIFEEERLAVDAWAVGGLPAEREERRRQRQEKDDRHRKNLDYMLGLKKDRIPFKEDHDADDPEGDLPSLKTGDPPRESSFAKAQKAAGDEKVTEKALYDKALAALERKKRELRKIKAERARAEAVANGEVPPPEAEDEEPLPAATPSWEGSKVAPAQSAPSDALEDEAEDEVPVLQSAAKFAAQSSSDVVAQLEAPGTAATWTGARAGKVYKCGEHGPGYYADARAAGGTGAASGAIPSAIPTPPLAAGAMDLDELD</sequence>
<dbReference type="SUPFAM" id="SSF52075">
    <property type="entry name" value="Outer arm dynein light chain 1"/>
    <property type="match status" value="1"/>
</dbReference>
<proteinExistence type="predicted"/>
<comment type="subcellular location">
    <subcellularLocation>
        <location evidence="1">Cell projection</location>
        <location evidence="1">Cilium</location>
    </subcellularLocation>
</comment>
<gene>
    <name evidence="7" type="ORF">Ctob_008173</name>
</gene>
<dbReference type="InterPro" id="IPR032675">
    <property type="entry name" value="LRR_dom_sf"/>
</dbReference>
<keyword evidence="3" id="KW-0677">Repeat</keyword>
<feature type="compositionally biased region" description="Acidic residues" evidence="6">
    <location>
        <begin position="401"/>
        <end position="410"/>
    </location>
</feature>
<feature type="compositionally biased region" description="Basic and acidic residues" evidence="6">
    <location>
        <begin position="259"/>
        <end position="295"/>
    </location>
</feature>
<evidence type="ECO:0000256" key="5">
    <source>
        <dbReference type="ARBA" id="ARBA00023273"/>
    </source>
</evidence>
<feature type="region of interest" description="Disordered" evidence="6">
    <location>
        <begin position="358"/>
        <end position="410"/>
    </location>
</feature>
<accession>A0A0M0K3M6</accession>
<dbReference type="Proteomes" id="UP000037460">
    <property type="component" value="Unassembled WGS sequence"/>
</dbReference>
<dbReference type="InterPro" id="IPR001611">
    <property type="entry name" value="Leu-rich_rpt"/>
</dbReference>
<dbReference type="InterPro" id="IPR050576">
    <property type="entry name" value="Cilia_flagella_integrity"/>
</dbReference>
<evidence type="ECO:0000313" key="8">
    <source>
        <dbReference type="Proteomes" id="UP000037460"/>
    </source>
</evidence>
<evidence type="ECO:0000256" key="2">
    <source>
        <dbReference type="ARBA" id="ARBA00022614"/>
    </source>
</evidence>
<comment type="caution">
    <text evidence="7">The sequence shown here is derived from an EMBL/GenBank/DDBJ whole genome shotgun (WGS) entry which is preliminary data.</text>
</comment>
<evidence type="ECO:0000313" key="7">
    <source>
        <dbReference type="EMBL" id="KOO33430.1"/>
    </source>
</evidence>
<keyword evidence="8" id="KW-1185">Reference proteome</keyword>
<dbReference type="PROSITE" id="PS51450">
    <property type="entry name" value="LRR"/>
    <property type="match status" value="3"/>
</dbReference>
<protein>
    <submittedName>
        <fullName evidence="7">Dynein assembly factor axonemal</fullName>
    </submittedName>
</protein>
<name>A0A0M0K3M6_9EUKA</name>
<evidence type="ECO:0000256" key="3">
    <source>
        <dbReference type="ARBA" id="ARBA00022737"/>
    </source>
</evidence>